<evidence type="ECO:0000259" key="1">
    <source>
        <dbReference type="Pfam" id="PF24390"/>
    </source>
</evidence>
<evidence type="ECO:0000313" key="2">
    <source>
        <dbReference type="EMBL" id="GJG57496.1"/>
    </source>
</evidence>
<evidence type="ECO:0000313" key="3">
    <source>
        <dbReference type="Proteomes" id="UP000825483"/>
    </source>
</evidence>
<name>A0A9R1C7M2_9BACT</name>
<proteinExistence type="predicted"/>
<gene>
    <name evidence="2" type="ORF">PRLR5076_03470</name>
</gene>
<organism evidence="2 3">
    <name type="scientific">Prevotella lacticifex</name>
    <dbReference type="NCBI Taxonomy" id="2854755"/>
    <lineage>
        <taxon>Bacteria</taxon>
        <taxon>Pseudomonadati</taxon>
        <taxon>Bacteroidota</taxon>
        <taxon>Bacteroidia</taxon>
        <taxon>Bacteroidales</taxon>
        <taxon>Prevotellaceae</taxon>
        <taxon>Prevotella</taxon>
    </lineage>
</organism>
<protein>
    <recommendedName>
        <fullName evidence="1">PRTase-CE domain-containing protein</fullName>
    </recommendedName>
</protein>
<comment type="caution">
    <text evidence="2">The sequence shown here is derived from an EMBL/GenBank/DDBJ whole genome shotgun (WGS) entry which is preliminary data.</text>
</comment>
<dbReference type="Pfam" id="PF24390">
    <property type="entry name" value="PRTase-CE"/>
    <property type="match status" value="1"/>
</dbReference>
<dbReference type="EMBL" id="BPUB01000001">
    <property type="protein sequence ID" value="GJG57496.1"/>
    <property type="molecule type" value="Genomic_DNA"/>
</dbReference>
<dbReference type="AlphaFoldDB" id="A0A9R1C7M2"/>
<keyword evidence="3" id="KW-1185">Reference proteome</keyword>
<dbReference type="GeneID" id="72468401"/>
<accession>A0A9R1C7M2</accession>
<feature type="domain" description="PRTase-CE" evidence="1">
    <location>
        <begin position="54"/>
        <end position="385"/>
    </location>
</feature>
<dbReference type="RefSeq" id="WP_223929565.1">
    <property type="nucleotide sequence ID" value="NZ_BPTU01000003.1"/>
</dbReference>
<reference evidence="2" key="1">
    <citation type="journal article" date="2022" name="Int. J. Syst. Evol. Microbiol.">
        <title>Prevotella lacticifex sp. nov., isolated from the rumen of cows.</title>
        <authorList>
            <person name="Shinkai T."/>
            <person name="Ikeyama N."/>
            <person name="Kumagai M."/>
            <person name="Ohmori H."/>
            <person name="Sakamoto M."/>
            <person name="Ohkuma M."/>
            <person name="Mitsumori M."/>
        </authorList>
    </citation>
    <scope>NUCLEOTIDE SEQUENCE</scope>
    <source>
        <strain evidence="2">R5076</strain>
    </source>
</reference>
<dbReference type="InterPro" id="IPR056920">
    <property type="entry name" value="PRTase-CE"/>
</dbReference>
<dbReference type="Proteomes" id="UP000825483">
    <property type="component" value="Unassembled WGS sequence"/>
</dbReference>
<sequence>MNSNLASQLLSSVMGWDYVKLNTERPGLEFMGNMKYDAYDRFMPGTRFMSNLVQWLNQFDEEDRQIAYKFVKDKLVFISSTQMNYLVNLLYDLKIKTILLKKATDYTSMPSYMLCNKRVQKQYEIEKRSSLIVGLSDGAHTDILRRNAGFNNEQVLTNYYPDSKKLSDMLSALRNDDKLLGLEHPYFRSIFLIDDFTASGKSFIRYQKDDAHYHGKLKKIIDELCAINDKEDSSITDSEHEEQTARHLSYLLDPSRSETYIYILFCMATNKAIENIRKSLNEYLNARGFNNVKYEIHVVQLLDDSLSQEIINDSDLIKVLRKPKYLHKNLKQDKAYKVGNTTRPYLGFDECALPLVLSHNTPNNSLPILWQDSDNNNQFKGLFPRISRH</sequence>